<keyword evidence="1" id="KW-1133">Transmembrane helix</keyword>
<dbReference type="Gene3D" id="2.70.70.10">
    <property type="entry name" value="Glucose Permease (Domain IIA)"/>
    <property type="match status" value="1"/>
</dbReference>
<keyword evidence="1" id="KW-0472">Membrane</keyword>
<dbReference type="CDD" id="cd12797">
    <property type="entry name" value="M23_peptidase"/>
    <property type="match status" value="1"/>
</dbReference>
<dbReference type="InterPro" id="IPR050570">
    <property type="entry name" value="Cell_wall_metabolism_enzyme"/>
</dbReference>
<feature type="transmembrane region" description="Helical" evidence="1">
    <location>
        <begin position="36"/>
        <end position="55"/>
    </location>
</feature>
<keyword evidence="4" id="KW-1185">Reference proteome</keyword>
<dbReference type="InterPro" id="IPR016047">
    <property type="entry name" value="M23ase_b-sheet_dom"/>
</dbReference>
<reference evidence="4" key="1">
    <citation type="submission" date="2017-09" db="EMBL/GenBank/DDBJ databases">
        <authorList>
            <person name="Varghese N."/>
            <person name="Submissions S."/>
        </authorList>
    </citation>
    <scope>NUCLEOTIDE SEQUENCE [LARGE SCALE GENOMIC DNA]</scope>
    <source>
        <strain evidence="4">CGMCC 1.12803</strain>
    </source>
</reference>
<dbReference type="InterPro" id="IPR011055">
    <property type="entry name" value="Dup_hybrid_motif"/>
</dbReference>
<organism evidence="3 4">
    <name type="scientific">Pedobacter xixiisoli</name>
    <dbReference type="NCBI Taxonomy" id="1476464"/>
    <lineage>
        <taxon>Bacteria</taxon>
        <taxon>Pseudomonadati</taxon>
        <taxon>Bacteroidota</taxon>
        <taxon>Sphingobacteriia</taxon>
        <taxon>Sphingobacteriales</taxon>
        <taxon>Sphingobacteriaceae</taxon>
        <taxon>Pedobacter</taxon>
    </lineage>
</organism>
<dbReference type="EMBL" id="OCMT01000002">
    <property type="protein sequence ID" value="SOD15056.1"/>
    <property type="molecule type" value="Genomic_DNA"/>
</dbReference>
<gene>
    <name evidence="3" type="ORF">SAMN06297358_2029</name>
</gene>
<evidence type="ECO:0000259" key="2">
    <source>
        <dbReference type="Pfam" id="PF01551"/>
    </source>
</evidence>
<dbReference type="SUPFAM" id="SSF51261">
    <property type="entry name" value="Duplicated hybrid motif"/>
    <property type="match status" value="1"/>
</dbReference>
<dbReference type="Pfam" id="PF01551">
    <property type="entry name" value="Peptidase_M23"/>
    <property type="match status" value="1"/>
</dbReference>
<dbReference type="Proteomes" id="UP000219281">
    <property type="component" value="Unassembled WGS sequence"/>
</dbReference>
<dbReference type="GO" id="GO:0004222">
    <property type="term" value="F:metalloendopeptidase activity"/>
    <property type="evidence" value="ECO:0007669"/>
    <property type="project" value="TreeGrafter"/>
</dbReference>
<dbReference type="AlphaFoldDB" id="A0A285ZZH0"/>
<feature type="domain" description="M23ase beta-sheet core" evidence="2">
    <location>
        <begin position="177"/>
        <end position="271"/>
    </location>
</feature>
<protein>
    <submittedName>
        <fullName evidence="3">Peptidase family M23</fullName>
    </submittedName>
</protein>
<evidence type="ECO:0000313" key="4">
    <source>
        <dbReference type="Proteomes" id="UP000219281"/>
    </source>
</evidence>
<dbReference type="FunFam" id="2.70.70.10:FF:000006">
    <property type="entry name" value="M23 family peptidase"/>
    <property type="match status" value="1"/>
</dbReference>
<proteinExistence type="predicted"/>
<evidence type="ECO:0000313" key="3">
    <source>
        <dbReference type="EMBL" id="SOD15056.1"/>
    </source>
</evidence>
<dbReference type="PANTHER" id="PTHR21666">
    <property type="entry name" value="PEPTIDASE-RELATED"/>
    <property type="match status" value="1"/>
</dbReference>
<keyword evidence="1" id="KW-0812">Transmembrane</keyword>
<evidence type="ECO:0000256" key="1">
    <source>
        <dbReference type="SAM" id="Phobius"/>
    </source>
</evidence>
<name>A0A285ZZH0_9SPHI</name>
<accession>A0A285ZZH0</accession>
<sequence length="278" mass="31300">MYQRKDKTTVIFLNQNQDYSRPFQIKTYYIKHWKKFAAGLLALIGLFLGVIMHLVKSKAEIQLANQKLAMLLEKQKSEVVQLDTSAIKKHYLSIDDKLKTINKYLKARGLKPMPKSQGGEMDDELGSTVEMGSFYEEYLKRMIRLVGFTPMGYPHKGRITSNFGHRENPFTGESIERHKGLDIKGNHGELVKTTANGRVKFASRKGGYGNVVIIDHGNGFETYYGHLSKISVKQGQRVAAGDAIGKIGSTGRSTGPHLHYEVHKNGKILNPKSYITLE</sequence>
<dbReference type="PANTHER" id="PTHR21666:SF270">
    <property type="entry name" value="MUREIN HYDROLASE ACTIVATOR ENVC"/>
    <property type="match status" value="1"/>
</dbReference>